<accession>A0A6P7XAR3</accession>
<reference evidence="5" key="1">
    <citation type="submission" date="2025-08" db="UniProtKB">
        <authorList>
            <consortium name="RefSeq"/>
        </authorList>
    </citation>
    <scope>IDENTIFICATION</scope>
</reference>
<protein>
    <submittedName>
        <fullName evidence="5">Killer cell lectin-like receptor subfamily B member 1C</fullName>
    </submittedName>
</protein>
<dbReference type="SUPFAM" id="SSF56436">
    <property type="entry name" value="C-type lectin-like"/>
    <property type="match status" value="1"/>
</dbReference>
<feature type="transmembrane region" description="Helical" evidence="2">
    <location>
        <begin position="70"/>
        <end position="96"/>
    </location>
</feature>
<dbReference type="PROSITE" id="PS50041">
    <property type="entry name" value="C_TYPE_LECTIN_2"/>
    <property type="match status" value="1"/>
</dbReference>
<sequence>MAETVTYSDTRFGKRKKLKPSQTRSPGKSLQEDRQVTYAAVRVQEVSEEKVNLESAKTETRQKAQQCTSFWFCAAVFLLILDLLLLTLSITLGVLYHKCQKDTVALTQARSGLQDTLEKLQKWKILRERNEYCPEDWRPWKGKCYFVSKEASNWSSSASDCSSRGSHVARLKNPKDLESIYISSPDYYWVALSMTEMDWIWPNGTKSRNPKADSSSVCVAVALNAMYPADCEEQLRWICEKSAVVLQLEQDYNLTVISVDGIKYTEFTKERV</sequence>
<dbReference type="Gene3D" id="3.10.100.10">
    <property type="entry name" value="Mannose-Binding Protein A, subunit A"/>
    <property type="match status" value="1"/>
</dbReference>
<evidence type="ECO:0000313" key="5">
    <source>
        <dbReference type="RefSeq" id="XP_030047665.1"/>
    </source>
</evidence>
<dbReference type="PANTHER" id="PTHR15028:SF6">
    <property type="entry name" value="B-CELL DIFFERENTIATION ANTIGEN CD72"/>
    <property type="match status" value="1"/>
</dbReference>
<keyword evidence="2" id="KW-1133">Transmembrane helix</keyword>
<dbReference type="GeneID" id="115461760"/>
<dbReference type="OrthoDB" id="538816at2759"/>
<keyword evidence="4" id="KW-1185">Reference proteome</keyword>
<organism evidence="4 5">
    <name type="scientific">Microcaecilia unicolor</name>
    <dbReference type="NCBI Taxonomy" id="1415580"/>
    <lineage>
        <taxon>Eukaryota</taxon>
        <taxon>Metazoa</taxon>
        <taxon>Chordata</taxon>
        <taxon>Craniata</taxon>
        <taxon>Vertebrata</taxon>
        <taxon>Euteleostomi</taxon>
        <taxon>Amphibia</taxon>
        <taxon>Gymnophiona</taxon>
        <taxon>Siphonopidae</taxon>
        <taxon>Microcaecilia</taxon>
    </lineage>
</organism>
<dbReference type="KEGG" id="muo:115461760"/>
<name>A0A6P7XAR3_9AMPH</name>
<dbReference type="PANTHER" id="PTHR15028">
    <property type="entry name" value="CD72-RELATED"/>
    <property type="match status" value="1"/>
</dbReference>
<dbReference type="RefSeq" id="XP_030047665.1">
    <property type="nucleotide sequence ID" value="XM_030191805.1"/>
</dbReference>
<feature type="region of interest" description="Disordered" evidence="1">
    <location>
        <begin position="1"/>
        <end position="34"/>
    </location>
</feature>
<evidence type="ECO:0000259" key="3">
    <source>
        <dbReference type="PROSITE" id="PS50041"/>
    </source>
</evidence>
<dbReference type="SMART" id="SM00034">
    <property type="entry name" value="CLECT"/>
    <property type="match status" value="1"/>
</dbReference>
<evidence type="ECO:0000256" key="1">
    <source>
        <dbReference type="SAM" id="MobiDB-lite"/>
    </source>
</evidence>
<dbReference type="InterPro" id="IPR001304">
    <property type="entry name" value="C-type_lectin-like"/>
</dbReference>
<keyword evidence="2" id="KW-0812">Transmembrane</keyword>
<dbReference type="AlphaFoldDB" id="A0A6P7XAR3"/>
<dbReference type="InterPro" id="IPR016186">
    <property type="entry name" value="C-type_lectin-like/link_sf"/>
</dbReference>
<dbReference type="InterPro" id="IPR039689">
    <property type="entry name" value="CD72"/>
</dbReference>
<dbReference type="GO" id="GO:0004888">
    <property type="term" value="F:transmembrane signaling receptor activity"/>
    <property type="evidence" value="ECO:0007669"/>
    <property type="project" value="InterPro"/>
</dbReference>
<feature type="domain" description="C-type lectin" evidence="3">
    <location>
        <begin position="140"/>
        <end position="240"/>
    </location>
</feature>
<dbReference type="Proteomes" id="UP000515156">
    <property type="component" value="Chromosome 2"/>
</dbReference>
<dbReference type="GO" id="GO:0005886">
    <property type="term" value="C:plasma membrane"/>
    <property type="evidence" value="ECO:0007669"/>
    <property type="project" value="InterPro"/>
</dbReference>
<dbReference type="Pfam" id="PF00059">
    <property type="entry name" value="Lectin_C"/>
    <property type="match status" value="1"/>
</dbReference>
<dbReference type="InParanoid" id="A0A6P7XAR3"/>
<proteinExistence type="predicted"/>
<evidence type="ECO:0000313" key="4">
    <source>
        <dbReference type="Proteomes" id="UP000515156"/>
    </source>
</evidence>
<keyword evidence="2" id="KW-0472">Membrane</keyword>
<dbReference type="InterPro" id="IPR016187">
    <property type="entry name" value="CTDL_fold"/>
</dbReference>
<gene>
    <name evidence="5" type="primary">LOC115461760</name>
</gene>
<evidence type="ECO:0000256" key="2">
    <source>
        <dbReference type="SAM" id="Phobius"/>
    </source>
</evidence>